<dbReference type="Proteomes" id="UP000575068">
    <property type="component" value="Unassembled WGS sequence"/>
</dbReference>
<dbReference type="NCBIfam" id="TIGR00688">
    <property type="entry name" value="rarD"/>
    <property type="match status" value="1"/>
</dbReference>
<keyword evidence="5 8" id="KW-0812">Transmembrane</keyword>
<organism evidence="10 11">
    <name type="scientific">Rhizorhapis suberifaciens</name>
    <name type="common">corky root of lettuce</name>
    <dbReference type="NCBI Taxonomy" id="13656"/>
    <lineage>
        <taxon>Bacteria</taxon>
        <taxon>Pseudomonadati</taxon>
        <taxon>Pseudomonadota</taxon>
        <taxon>Alphaproteobacteria</taxon>
        <taxon>Sphingomonadales</taxon>
        <taxon>Sphingomonadaceae</taxon>
        <taxon>Rhizorhapis</taxon>
    </lineage>
</organism>
<feature type="domain" description="EamA" evidence="9">
    <location>
        <begin position="22"/>
        <end position="156"/>
    </location>
</feature>
<gene>
    <name evidence="10" type="ORF">HNQ99_001908</name>
</gene>
<evidence type="ECO:0000256" key="7">
    <source>
        <dbReference type="ARBA" id="ARBA00023136"/>
    </source>
</evidence>
<protein>
    <submittedName>
        <fullName evidence="10">Chloramphenicol-sensitive protein RarD</fullName>
    </submittedName>
</protein>
<feature type="transmembrane region" description="Helical" evidence="8">
    <location>
        <begin position="192"/>
        <end position="212"/>
    </location>
</feature>
<dbReference type="RefSeq" id="WP_281376785.1">
    <property type="nucleotide sequence ID" value="NZ_JACHOV010000006.1"/>
</dbReference>
<feature type="transmembrane region" description="Helical" evidence="8">
    <location>
        <begin position="85"/>
        <end position="106"/>
    </location>
</feature>
<feature type="transmembrane region" description="Helical" evidence="8">
    <location>
        <begin position="52"/>
        <end position="73"/>
    </location>
</feature>
<comment type="subcellular location">
    <subcellularLocation>
        <location evidence="1">Cell membrane</location>
        <topology evidence="1">Multi-pass membrane protein</topology>
    </subcellularLocation>
</comment>
<dbReference type="PANTHER" id="PTHR22911:SF137">
    <property type="entry name" value="SOLUTE CARRIER FAMILY 35 MEMBER G2-RELATED"/>
    <property type="match status" value="1"/>
</dbReference>
<dbReference type="InterPro" id="IPR004626">
    <property type="entry name" value="RarD"/>
</dbReference>
<dbReference type="EMBL" id="JACHOV010000006">
    <property type="protein sequence ID" value="MBB4641599.1"/>
    <property type="molecule type" value="Genomic_DNA"/>
</dbReference>
<dbReference type="PANTHER" id="PTHR22911">
    <property type="entry name" value="ACYL-MALONYL CONDENSING ENZYME-RELATED"/>
    <property type="match status" value="1"/>
</dbReference>
<proteinExistence type="inferred from homology"/>
<feature type="transmembrane region" description="Helical" evidence="8">
    <location>
        <begin position="112"/>
        <end position="134"/>
    </location>
</feature>
<evidence type="ECO:0000256" key="1">
    <source>
        <dbReference type="ARBA" id="ARBA00004651"/>
    </source>
</evidence>
<reference evidence="10 11" key="1">
    <citation type="submission" date="2020-08" db="EMBL/GenBank/DDBJ databases">
        <title>Genomic Encyclopedia of Type Strains, Phase IV (KMG-IV): sequencing the most valuable type-strain genomes for metagenomic binning, comparative biology and taxonomic classification.</title>
        <authorList>
            <person name="Goeker M."/>
        </authorList>
    </citation>
    <scope>NUCLEOTIDE SEQUENCE [LARGE SCALE GENOMIC DNA]</scope>
    <source>
        <strain evidence="10 11">DSM 7465</strain>
    </source>
</reference>
<dbReference type="InterPro" id="IPR037185">
    <property type="entry name" value="EmrE-like"/>
</dbReference>
<keyword evidence="6 8" id="KW-1133">Transmembrane helix</keyword>
<feature type="transmembrane region" description="Helical" evidence="8">
    <location>
        <begin position="279"/>
        <end position="298"/>
    </location>
</feature>
<sequence length="314" mass="33346">MPTSTSAQTAPVLETRAMARGGIAAGMGAYLTWGFLPLYFLVLDSVSPLEIVASRIIWSLCLLLVILTLRGTLGHFGQILNDGRVMLTLAATSALIAINWLVYIWAVHDNHVVAASLGYFLNPLANVLLGFVVLKERLRRLQWMALALTTIGVAMMAVSALDTIWISLALAASFSLYGLIRKMAPVTALQGLAAETLILAPFSLAYMGWLAAAGSLAFGANPMTTGLLVLSGVVTSVPLLLFAVAAKRMTYSTLGLLQYIAPTLQLLLGVLVFGETLTAGQLSSFGLIWAGLILYSTASLHQARAEQNALPGIE</sequence>
<dbReference type="AlphaFoldDB" id="A0A840HVI0"/>
<dbReference type="InterPro" id="IPR000620">
    <property type="entry name" value="EamA_dom"/>
</dbReference>
<keyword evidence="7 8" id="KW-0472">Membrane</keyword>
<evidence type="ECO:0000256" key="5">
    <source>
        <dbReference type="ARBA" id="ARBA00022692"/>
    </source>
</evidence>
<dbReference type="SUPFAM" id="SSF103481">
    <property type="entry name" value="Multidrug resistance efflux transporter EmrE"/>
    <property type="match status" value="2"/>
</dbReference>
<dbReference type="Pfam" id="PF00892">
    <property type="entry name" value="EamA"/>
    <property type="match status" value="1"/>
</dbReference>
<comment type="caution">
    <text evidence="10">The sequence shown here is derived from an EMBL/GenBank/DDBJ whole genome shotgun (WGS) entry which is preliminary data.</text>
</comment>
<feature type="transmembrane region" description="Helical" evidence="8">
    <location>
        <begin position="224"/>
        <end position="244"/>
    </location>
</feature>
<evidence type="ECO:0000256" key="3">
    <source>
        <dbReference type="ARBA" id="ARBA00022448"/>
    </source>
</evidence>
<evidence type="ECO:0000256" key="4">
    <source>
        <dbReference type="ARBA" id="ARBA00022475"/>
    </source>
</evidence>
<accession>A0A840HVI0</accession>
<feature type="transmembrane region" description="Helical" evidence="8">
    <location>
        <begin position="164"/>
        <end position="180"/>
    </location>
</feature>
<feature type="transmembrane region" description="Helical" evidence="8">
    <location>
        <begin position="256"/>
        <end position="273"/>
    </location>
</feature>
<name>A0A840HVI0_9SPHN</name>
<evidence type="ECO:0000256" key="8">
    <source>
        <dbReference type="SAM" id="Phobius"/>
    </source>
</evidence>
<evidence type="ECO:0000256" key="2">
    <source>
        <dbReference type="ARBA" id="ARBA00007362"/>
    </source>
</evidence>
<keyword evidence="11" id="KW-1185">Reference proteome</keyword>
<evidence type="ECO:0000313" key="10">
    <source>
        <dbReference type="EMBL" id="MBB4641599.1"/>
    </source>
</evidence>
<keyword evidence="4" id="KW-1003">Cell membrane</keyword>
<comment type="similarity">
    <text evidence="2">Belongs to the EamA transporter family.</text>
</comment>
<evidence type="ECO:0000259" key="9">
    <source>
        <dbReference type="Pfam" id="PF00892"/>
    </source>
</evidence>
<evidence type="ECO:0000256" key="6">
    <source>
        <dbReference type="ARBA" id="ARBA00022989"/>
    </source>
</evidence>
<evidence type="ECO:0000313" key="11">
    <source>
        <dbReference type="Proteomes" id="UP000575068"/>
    </source>
</evidence>
<dbReference type="GO" id="GO:0005886">
    <property type="term" value="C:plasma membrane"/>
    <property type="evidence" value="ECO:0007669"/>
    <property type="project" value="UniProtKB-SubCell"/>
</dbReference>
<feature type="transmembrane region" description="Helical" evidence="8">
    <location>
        <begin position="141"/>
        <end position="158"/>
    </location>
</feature>
<feature type="transmembrane region" description="Helical" evidence="8">
    <location>
        <begin position="21"/>
        <end position="40"/>
    </location>
</feature>
<keyword evidence="3" id="KW-0813">Transport</keyword>